<dbReference type="GO" id="GO:0005506">
    <property type="term" value="F:iron ion binding"/>
    <property type="evidence" value="ECO:0007669"/>
    <property type="project" value="InterPro"/>
</dbReference>
<sequence length="174" mass="18725">MKLRGTGWKAGLFAAAAVVVAVVGWEGSMGAQPSPPAGPAASQRKKGTPDVSKVTEFMRKKLSHAQNCLEGLCTENFELIGKSSADMVAMSEATEWVVIGGQRYAQYSERFRSACDQLAKAAKAQDLPAAQLAWIRVNMECFDCHDYVRQVRIARAWPPGPQPAADSSPAEIAD</sequence>
<organism evidence="1">
    <name type="scientific">Schlesneria paludicola</name>
    <dbReference type="NCBI Taxonomy" id="360056"/>
    <lineage>
        <taxon>Bacteria</taxon>
        <taxon>Pseudomonadati</taxon>
        <taxon>Planctomycetota</taxon>
        <taxon>Planctomycetia</taxon>
        <taxon>Planctomycetales</taxon>
        <taxon>Planctomycetaceae</taxon>
        <taxon>Schlesneria</taxon>
    </lineage>
</organism>
<gene>
    <name evidence="1" type="ORF">ENS64_18275</name>
</gene>
<dbReference type="EMBL" id="DSVQ01000019">
    <property type="protein sequence ID" value="HGT41198.1"/>
    <property type="molecule type" value="Genomic_DNA"/>
</dbReference>
<comment type="caution">
    <text evidence="1">The sequence shown here is derived from an EMBL/GenBank/DDBJ whole genome shotgun (WGS) entry which is preliminary data.</text>
</comment>
<name>A0A7C4LQ32_9PLAN</name>
<evidence type="ECO:0008006" key="2">
    <source>
        <dbReference type="Google" id="ProtNLM"/>
    </source>
</evidence>
<dbReference type="GO" id="GO:0020037">
    <property type="term" value="F:heme binding"/>
    <property type="evidence" value="ECO:0007669"/>
    <property type="project" value="InterPro"/>
</dbReference>
<dbReference type="InterPro" id="IPR010980">
    <property type="entry name" value="Cyt_c/b562"/>
</dbReference>
<dbReference type="AlphaFoldDB" id="A0A7C4LQ32"/>
<dbReference type="Gene3D" id="1.20.120.10">
    <property type="entry name" value="Cytochrome c/b562"/>
    <property type="match status" value="1"/>
</dbReference>
<accession>A0A7C4LQ32</accession>
<dbReference type="GO" id="GO:0009055">
    <property type="term" value="F:electron transfer activity"/>
    <property type="evidence" value="ECO:0007669"/>
    <property type="project" value="InterPro"/>
</dbReference>
<dbReference type="InterPro" id="IPR002321">
    <property type="entry name" value="Cyt_c_II"/>
</dbReference>
<dbReference type="SUPFAM" id="SSF47175">
    <property type="entry name" value="Cytochromes"/>
    <property type="match status" value="1"/>
</dbReference>
<dbReference type="Pfam" id="PF01322">
    <property type="entry name" value="Cytochrom_C_2"/>
    <property type="match status" value="1"/>
</dbReference>
<proteinExistence type="predicted"/>
<evidence type="ECO:0000313" key="1">
    <source>
        <dbReference type="EMBL" id="HGT41198.1"/>
    </source>
</evidence>
<protein>
    <recommendedName>
        <fullName evidence="2">Cytochrome c</fullName>
    </recommendedName>
</protein>
<dbReference type="GO" id="GO:0022900">
    <property type="term" value="P:electron transport chain"/>
    <property type="evidence" value="ECO:0007669"/>
    <property type="project" value="InterPro"/>
</dbReference>
<reference evidence="1" key="1">
    <citation type="journal article" date="2020" name="mSystems">
        <title>Genome- and Community-Level Interaction Insights into Carbon Utilization and Element Cycling Functions of Hydrothermarchaeota in Hydrothermal Sediment.</title>
        <authorList>
            <person name="Zhou Z."/>
            <person name="Liu Y."/>
            <person name="Xu W."/>
            <person name="Pan J."/>
            <person name="Luo Z.H."/>
            <person name="Li M."/>
        </authorList>
    </citation>
    <scope>NUCLEOTIDE SEQUENCE [LARGE SCALE GENOMIC DNA]</scope>
    <source>
        <strain evidence="1">SpSt-508</strain>
    </source>
</reference>